<protein>
    <recommendedName>
        <fullName evidence="1">Glycosyl transferase family 1 domain-containing protein</fullName>
    </recommendedName>
</protein>
<name>A0A8J3DH21_9BACT</name>
<dbReference type="GO" id="GO:0016757">
    <property type="term" value="F:glycosyltransferase activity"/>
    <property type="evidence" value="ECO:0007669"/>
    <property type="project" value="InterPro"/>
</dbReference>
<proteinExistence type="predicted"/>
<comment type="caution">
    <text evidence="2">The sequence shown here is derived from an EMBL/GenBank/DDBJ whole genome shotgun (WGS) entry which is preliminary data.</text>
</comment>
<organism evidence="2 3">
    <name type="scientific">Cerasicoccus arenae</name>
    <dbReference type="NCBI Taxonomy" id="424488"/>
    <lineage>
        <taxon>Bacteria</taxon>
        <taxon>Pseudomonadati</taxon>
        <taxon>Verrucomicrobiota</taxon>
        <taxon>Opitutia</taxon>
        <taxon>Puniceicoccales</taxon>
        <taxon>Cerasicoccaceae</taxon>
        <taxon>Cerasicoccus</taxon>
    </lineage>
</organism>
<evidence type="ECO:0000313" key="3">
    <source>
        <dbReference type="Proteomes" id="UP000642829"/>
    </source>
</evidence>
<dbReference type="InterPro" id="IPR001296">
    <property type="entry name" value="Glyco_trans_1"/>
</dbReference>
<evidence type="ECO:0000313" key="2">
    <source>
        <dbReference type="EMBL" id="GHB92070.1"/>
    </source>
</evidence>
<dbReference type="CDD" id="cd03801">
    <property type="entry name" value="GT4_PimA-like"/>
    <property type="match status" value="1"/>
</dbReference>
<dbReference type="EMBL" id="BMXG01000002">
    <property type="protein sequence ID" value="GHB92070.1"/>
    <property type="molecule type" value="Genomic_DNA"/>
</dbReference>
<reference evidence="2" key="1">
    <citation type="journal article" date="2014" name="Int. J. Syst. Evol. Microbiol.">
        <title>Complete genome sequence of Corynebacterium casei LMG S-19264T (=DSM 44701T), isolated from a smear-ripened cheese.</title>
        <authorList>
            <consortium name="US DOE Joint Genome Institute (JGI-PGF)"/>
            <person name="Walter F."/>
            <person name="Albersmeier A."/>
            <person name="Kalinowski J."/>
            <person name="Ruckert C."/>
        </authorList>
    </citation>
    <scope>NUCLEOTIDE SEQUENCE</scope>
    <source>
        <strain evidence="2">KCTC 12870</strain>
    </source>
</reference>
<keyword evidence="3" id="KW-1185">Reference proteome</keyword>
<dbReference type="Proteomes" id="UP000642829">
    <property type="component" value="Unassembled WGS sequence"/>
</dbReference>
<dbReference type="RefSeq" id="WP_189511314.1">
    <property type="nucleotide sequence ID" value="NZ_BMXG01000002.1"/>
</dbReference>
<dbReference type="Gene3D" id="3.40.50.2000">
    <property type="entry name" value="Glycogen Phosphorylase B"/>
    <property type="match status" value="2"/>
</dbReference>
<dbReference type="PANTHER" id="PTHR12526">
    <property type="entry name" value="GLYCOSYLTRANSFERASE"/>
    <property type="match status" value="1"/>
</dbReference>
<evidence type="ECO:0000259" key="1">
    <source>
        <dbReference type="Pfam" id="PF00534"/>
    </source>
</evidence>
<feature type="domain" description="Glycosyl transferase family 1" evidence="1">
    <location>
        <begin position="182"/>
        <end position="342"/>
    </location>
</feature>
<accession>A0A8J3DH21</accession>
<reference evidence="2" key="2">
    <citation type="submission" date="2020-09" db="EMBL/GenBank/DDBJ databases">
        <authorList>
            <person name="Sun Q."/>
            <person name="Kim S."/>
        </authorList>
    </citation>
    <scope>NUCLEOTIDE SEQUENCE</scope>
    <source>
        <strain evidence="2">KCTC 12870</strain>
    </source>
</reference>
<sequence>MAIDSSKPLITICAFDKPGIIGGPVSWLLWLMPALIERGFRIRCLVYMHLGEGPLINFLDENGIEYSKTINPLTTEDSIRWTLEQLKAKPTDIFFPNVVTSAYYACRWIRKAGIATVGILHSDHAYCDGLQEEFVAGKKSHRLTGMVGVSRELEQQLTNCKTRDTSVYRIPYGAPVVDQFVAPPHGKFRIAFFGRLVTEQKRIQDLARAFCRTVKQLPSVEAIIYGDGPEKAEVAAILAKEGSGLSVYLGGAVPSQQVQDKMRESHVIVLLSDYEGLPIAIMEAMACGCVPVCRYNKSGIPELIEDGVNGFILDDAPDALPKAIQQLVNDPVLWQKFSNESRDKIRREYTKDIGADLWAETFRDQIKHWRRPGNISIPCWISLPAENDKLNNAGQREKLIATFLKRRIVRSRMFAGKIKRMFLHQSKQES</sequence>
<dbReference type="SUPFAM" id="SSF53756">
    <property type="entry name" value="UDP-Glycosyltransferase/glycogen phosphorylase"/>
    <property type="match status" value="1"/>
</dbReference>
<gene>
    <name evidence="2" type="ORF">GCM10007047_03840</name>
</gene>
<dbReference type="AlphaFoldDB" id="A0A8J3DH21"/>
<dbReference type="Pfam" id="PF00534">
    <property type="entry name" value="Glycos_transf_1"/>
    <property type="match status" value="1"/>
</dbReference>